<dbReference type="InterPro" id="IPR002178">
    <property type="entry name" value="PTS_EIIA_type-2_dom"/>
</dbReference>
<evidence type="ECO:0000259" key="8">
    <source>
        <dbReference type="PROSITE" id="PS51099"/>
    </source>
</evidence>
<dbReference type="Gene3D" id="1.10.10.10">
    <property type="entry name" value="Winged helix-like DNA-binding domain superfamily/Winged helix DNA-binding domain"/>
    <property type="match status" value="2"/>
</dbReference>
<dbReference type="Pfam" id="PF00359">
    <property type="entry name" value="PTS_EIIA_2"/>
    <property type="match status" value="1"/>
</dbReference>
<evidence type="ECO:0000259" key="7">
    <source>
        <dbReference type="PROSITE" id="PS51094"/>
    </source>
</evidence>
<dbReference type="CDD" id="cd05568">
    <property type="entry name" value="PTS_IIB_bgl_like"/>
    <property type="match status" value="1"/>
</dbReference>
<keyword evidence="2" id="KW-0677">Repeat</keyword>
<accession>A0ABV6NMW3</accession>
<dbReference type="PROSITE" id="PS51099">
    <property type="entry name" value="PTS_EIIB_TYPE_2"/>
    <property type="match status" value="1"/>
</dbReference>
<evidence type="ECO:0000256" key="2">
    <source>
        <dbReference type="ARBA" id="ARBA00022737"/>
    </source>
</evidence>
<dbReference type="InterPro" id="IPR036095">
    <property type="entry name" value="PTS_EIIB-like_sf"/>
</dbReference>
<dbReference type="InterPro" id="IPR016152">
    <property type="entry name" value="PTrfase/Anion_transptr"/>
</dbReference>
<dbReference type="InterPro" id="IPR036390">
    <property type="entry name" value="WH_DNA-bd_sf"/>
</dbReference>
<dbReference type="PANTHER" id="PTHR30185">
    <property type="entry name" value="CRYPTIC BETA-GLUCOSIDE BGL OPERON ANTITERMINATOR"/>
    <property type="match status" value="1"/>
</dbReference>
<organism evidence="10 11">
    <name type="scientific">Halalkalibacter alkalisediminis</name>
    <dbReference type="NCBI Taxonomy" id="935616"/>
    <lineage>
        <taxon>Bacteria</taxon>
        <taxon>Bacillati</taxon>
        <taxon>Bacillota</taxon>
        <taxon>Bacilli</taxon>
        <taxon>Bacillales</taxon>
        <taxon>Bacillaceae</taxon>
        <taxon>Halalkalibacter</taxon>
    </lineage>
</organism>
<sequence length="645" mass="74050">MFNSRLNTIFRQLVGSKTPLTGEQLANLIQVSSRTIRNDIKELDQLLSEQGATINSVRGTGYKLVVEDEELFVKFLQEVIQNDPEQQDEAPSLPEERIQFLLKKLLLSDSFVKLEDLANELYISKSTVQNDMKDVKKILEKFGITLVKKPNYGFRLKGDEVKFRFCMSEYLFNRKETEIETFTSKLTILSKEEMADIRTVILEQIQVNEIGLSDVGLSNLMIHIAIACKRIRDENYVSLYPKELSEILITKEYEVAKNIVEQVEERLHVSFPQSEVAYIAIHLLGTKVFKEKSINSEEIRDMIDKKMYQLTQRMLEKIEQRMNLGISDDRDLLIGMAIHLKPAINRFRYGMNLRNPMLDSIKANYPVAFEAGVIAGMVLKEEMALDIHENEIGYLALHIGAAMERRKIGKTPKRCIVVCASGAGSAQLLFYKLRAKFGSRLEILGTTEYYKLNEMSLHALDFVISTIPISKPLSIPVIEVNSILGGNDLEKVEKILLEDSEQLEFTKEELVFLQKKFETKEEIITFLGNQMTEQGLVGEGFIEAVFEREKVSPTSFGNFVAIPHPISPQTDHTFWVICTLQKPITWGDKPVQFVCLLCVEKNNNRDLQRMYDKLVHLVDNRDIVQQLIKARSYYEFTQVFLRSKT</sequence>
<dbReference type="SUPFAM" id="SSF52794">
    <property type="entry name" value="PTS system IIB component-like"/>
    <property type="match status" value="1"/>
</dbReference>
<dbReference type="PANTHER" id="PTHR30185:SF13">
    <property type="entry name" value="LICABCH OPERON REGULATOR-RELATED"/>
    <property type="match status" value="1"/>
</dbReference>
<evidence type="ECO:0000313" key="11">
    <source>
        <dbReference type="Proteomes" id="UP001589833"/>
    </source>
</evidence>
<dbReference type="CDD" id="cd00211">
    <property type="entry name" value="PTS_IIA_fru"/>
    <property type="match status" value="1"/>
</dbReference>
<feature type="domain" description="PRD" evidence="9">
    <location>
        <begin position="185"/>
        <end position="293"/>
    </location>
</feature>
<dbReference type="InterPro" id="IPR036388">
    <property type="entry name" value="WH-like_DNA-bd_sf"/>
</dbReference>
<evidence type="ECO:0000313" key="10">
    <source>
        <dbReference type="EMBL" id="MFC0562100.1"/>
    </source>
</evidence>
<name>A0ABV6NMW3_9BACI</name>
<keyword evidence="11" id="KW-1185">Reference proteome</keyword>
<keyword evidence="6" id="KW-0175">Coiled coil</keyword>
<dbReference type="InterPro" id="IPR050661">
    <property type="entry name" value="BglG_antiterminators"/>
</dbReference>
<evidence type="ECO:0000256" key="6">
    <source>
        <dbReference type="SAM" id="Coils"/>
    </source>
</evidence>
<keyword evidence="4" id="KW-0010">Activator</keyword>
<feature type="domain" description="PTS EIIB type-2" evidence="8">
    <location>
        <begin position="413"/>
        <end position="504"/>
    </location>
</feature>
<dbReference type="InterPro" id="IPR011608">
    <property type="entry name" value="PRD"/>
</dbReference>
<keyword evidence="1" id="KW-0808">Transferase</keyword>
<comment type="caution">
    <text evidence="10">The sequence shown here is derived from an EMBL/GenBank/DDBJ whole genome shotgun (WGS) entry which is preliminary data.</text>
</comment>
<dbReference type="InterPro" id="IPR036634">
    <property type="entry name" value="PRD_sf"/>
</dbReference>
<dbReference type="Proteomes" id="UP001589833">
    <property type="component" value="Unassembled WGS sequence"/>
</dbReference>
<keyword evidence="5" id="KW-0804">Transcription</keyword>
<evidence type="ECO:0000256" key="5">
    <source>
        <dbReference type="ARBA" id="ARBA00023163"/>
    </source>
</evidence>
<dbReference type="Gene3D" id="3.40.50.2300">
    <property type="match status" value="1"/>
</dbReference>
<dbReference type="EMBL" id="JBHLTR010000102">
    <property type="protein sequence ID" value="MFC0562100.1"/>
    <property type="molecule type" value="Genomic_DNA"/>
</dbReference>
<dbReference type="Gene3D" id="3.40.930.10">
    <property type="entry name" value="Mannitol-specific EII, Chain A"/>
    <property type="match status" value="1"/>
</dbReference>
<dbReference type="Pfam" id="PF05043">
    <property type="entry name" value="Mga"/>
    <property type="match status" value="1"/>
</dbReference>
<evidence type="ECO:0000256" key="4">
    <source>
        <dbReference type="ARBA" id="ARBA00023159"/>
    </source>
</evidence>
<dbReference type="Pfam" id="PF00874">
    <property type="entry name" value="PRD"/>
    <property type="match status" value="2"/>
</dbReference>
<reference evidence="10 11" key="1">
    <citation type="submission" date="2024-09" db="EMBL/GenBank/DDBJ databases">
        <authorList>
            <person name="Sun Q."/>
            <person name="Mori K."/>
        </authorList>
    </citation>
    <scope>NUCLEOTIDE SEQUENCE [LARGE SCALE GENOMIC DNA]</scope>
    <source>
        <strain evidence="10 11">NCAIM B.02301</strain>
    </source>
</reference>
<dbReference type="InterPro" id="IPR007737">
    <property type="entry name" value="Mga_HTH"/>
</dbReference>
<feature type="coiled-coil region" evidence="6">
    <location>
        <begin position="489"/>
        <end position="523"/>
    </location>
</feature>
<evidence type="ECO:0000256" key="3">
    <source>
        <dbReference type="ARBA" id="ARBA00023015"/>
    </source>
</evidence>
<proteinExistence type="predicted"/>
<dbReference type="PROSITE" id="PS51372">
    <property type="entry name" value="PRD_2"/>
    <property type="match status" value="2"/>
</dbReference>
<dbReference type="InterPro" id="IPR013011">
    <property type="entry name" value="PTS_EIIB_2"/>
</dbReference>
<dbReference type="Pfam" id="PF08279">
    <property type="entry name" value="HTH_11"/>
    <property type="match status" value="1"/>
</dbReference>
<dbReference type="RefSeq" id="WP_273844382.1">
    <property type="nucleotide sequence ID" value="NZ_JAQQWT010000009.1"/>
</dbReference>
<feature type="domain" description="PRD" evidence="9">
    <location>
        <begin position="302"/>
        <end position="409"/>
    </location>
</feature>
<dbReference type="Gene3D" id="1.10.1790.10">
    <property type="entry name" value="PRD domain"/>
    <property type="match status" value="2"/>
</dbReference>
<protein>
    <submittedName>
        <fullName evidence="10">BglG family transcription antiterminator</fullName>
    </submittedName>
</protein>
<keyword evidence="3" id="KW-0805">Transcription regulation</keyword>
<dbReference type="PROSITE" id="PS51094">
    <property type="entry name" value="PTS_EIIA_TYPE_2"/>
    <property type="match status" value="1"/>
</dbReference>
<dbReference type="SUPFAM" id="SSF55804">
    <property type="entry name" value="Phoshotransferase/anion transport protein"/>
    <property type="match status" value="1"/>
</dbReference>
<dbReference type="SUPFAM" id="SSF63520">
    <property type="entry name" value="PTS-regulatory domain, PRD"/>
    <property type="match status" value="2"/>
</dbReference>
<dbReference type="InterPro" id="IPR013196">
    <property type="entry name" value="HTH_11"/>
</dbReference>
<gene>
    <name evidence="10" type="ORF">ACFFH4_24835</name>
</gene>
<dbReference type="SUPFAM" id="SSF46785">
    <property type="entry name" value="Winged helix' DNA-binding domain"/>
    <property type="match status" value="2"/>
</dbReference>
<feature type="domain" description="PTS EIIA type-2" evidence="7">
    <location>
        <begin position="504"/>
        <end position="643"/>
    </location>
</feature>
<evidence type="ECO:0000256" key="1">
    <source>
        <dbReference type="ARBA" id="ARBA00022679"/>
    </source>
</evidence>
<evidence type="ECO:0000259" key="9">
    <source>
        <dbReference type="PROSITE" id="PS51372"/>
    </source>
</evidence>